<comment type="subcellular location">
    <subcellularLocation>
        <location evidence="1">Membrane</location>
        <topology evidence="1">Single-pass type I membrane protein</topology>
    </subcellularLocation>
</comment>
<dbReference type="PANTHER" id="PTHR13412">
    <property type="entry name" value="T-CELL IMMUNOMODULATORY PROTEIN HOMOLOG"/>
    <property type="match status" value="1"/>
</dbReference>
<name>A0A7R8D272_LEPSM</name>
<proteinExistence type="inferred from homology"/>
<dbReference type="InterPro" id="IPR028994">
    <property type="entry name" value="Integrin_alpha_N"/>
</dbReference>
<evidence type="ECO:0000256" key="1">
    <source>
        <dbReference type="ARBA" id="ARBA00004479"/>
    </source>
</evidence>
<dbReference type="AlphaFoldDB" id="A0A7R8D272"/>
<accession>A0A7R8D272</accession>
<dbReference type="InterPro" id="IPR024881">
    <property type="entry name" value="Tip"/>
</dbReference>
<dbReference type="PANTHER" id="PTHR13412:SF0">
    <property type="entry name" value="T-CELL IMMUNOMODULATORY PROTEIN"/>
    <property type="match status" value="1"/>
</dbReference>
<keyword evidence="6" id="KW-0472">Membrane</keyword>
<evidence type="ECO:0000256" key="7">
    <source>
        <dbReference type="ARBA" id="ARBA00023180"/>
    </source>
</evidence>
<dbReference type="OrthoDB" id="10250728at2759"/>
<dbReference type="Proteomes" id="UP000675881">
    <property type="component" value="Chromosome 7"/>
</dbReference>
<dbReference type="InterPro" id="IPR013517">
    <property type="entry name" value="FG-GAP"/>
</dbReference>
<dbReference type="EMBL" id="HG994586">
    <property type="protein sequence ID" value="CAF3002370.1"/>
    <property type="molecule type" value="Genomic_DNA"/>
</dbReference>
<dbReference type="Gene3D" id="2.130.10.130">
    <property type="entry name" value="Integrin alpha, N-terminal"/>
    <property type="match status" value="1"/>
</dbReference>
<keyword evidence="3" id="KW-0812">Transmembrane</keyword>
<reference evidence="9" key="1">
    <citation type="submission" date="2021-02" db="EMBL/GenBank/DDBJ databases">
        <authorList>
            <person name="Bekaert M."/>
        </authorList>
    </citation>
    <scope>NUCLEOTIDE SEQUENCE</scope>
    <source>
        <strain evidence="9">IoA-00</strain>
    </source>
</reference>
<evidence type="ECO:0000313" key="9">
    <source>
        <dbReference type="EMBL" id="CAF3002370.1"/>
    </source>
</evidence>
<dbReference type="Pfam" id="PF23122">
    <property type="entry name" value="C2_ITFG1"/>
    <property type="match status" value="1"/>
</dbReference>
<dbReference type="GO" id="GO:0005886">
    <property type="term" value="C:plasma membrane"/>
    <property type="evidence" value="ECO:0007669"/>
    <property type="project" value="TreeGrafter"/>
</dbReference>
<keyword evidence="7" id="KW-0325">Glycoprotein</keyword>
<dbReference type="InterPro" id="IPR057089">
    <property type="entry name" value="C2_TIP"/>
</dbReference>
<organism evidence="9 10">
    <name type="scientific">Lepeophtheirus salmonis</name>
    <name type="common">Salmon louse</name>
    <name type="synonym">Caligus salmonis</name>
    <dbReference type="NCBI Taxonomy" id="72036"/>
    <lineage>
        <taxon>Eukaryota</taxon>
        <taxon>Metazoa</taxon>
        <taxon>Ecdysozoa</taxon>
        <taxon>Arthropoda</taxon>
        <taxon>Crustacea</taxon>
        <taxon>Multicrustacea</taxon>
        <taxon>Hexanauplia</taxon>
        <taxon>Copepoda</taxon>
        <taxon>Siphonostomatoida</taxon>
        <taxon>Caligidae</taxon>
        <taxon>Lepeophtheirus</taxon>
    </lineage>
</organism>
<feature type="domain" description="T-cell immunomodulatory protein TIP C2" evidence="8">
    <location>
        <begin position="357"/>
        <end position="460"/>
    </location>
</feature>
<keyword evidence="10" id="KW-1185">Reference proteome</keyword>
<dbReference type="Pfam" id="PF13517">
    <property type="entry name" value="FG-GAP_3"/>
    <property type="match status" value="1"/>
</dbReference>
<evidence type="ECO:0000256" key="3">
    <source>
        <dbReference type="ARBA" id="ARBA00022692"/>
    </source>
</evidence>
<evidence type="ECO:0000256" key="2">
    <source>
        <dbReference type="ARBA" id="ARBA00006496"/>
    </source>
</evidence>
<evidence type="ECO:0000256" key="5">
    <source>
        <dbReference type="ARBA" id="ARBA00022989"/>
    </source>
</evidence>
<protein>
    <submittedName>
        <fullName evidence="9">ITFG1</fullName>
    </submittedName>
</protein>
<evidence type="ECO:0000259" key="8">
    <source>
        <dbReference type="Pfam" id="PF23122"/>
    </source>
</evidence>
<keyword evidence="4" id="KW-0732">Signal</keyword>
<comment type="similarity">
    <text evidence="2">Belongs to the TIP family.</text>
</comment>
<gene>
    <name evidence="9" type="ORF">LSAA_13251</name>
</gene>
<evidence type="ECO:0000256" key="4">
    <source>
        <dbReference type="ARBA" id="ARBA00022729"/>
    </source>
</evidence>
<evidence type="ECO:0000313" key="10">
    <source>
        <dbReference type="Proteomes" id="UP000675881"/>
    </source>
</evidence>
<evidence type="ECO:0000256" key="6">
    <source>
        <dbReference type="ARBA" id="ARBA00023136"/>
    </source>
</evidence>
<dbReference type="SUPFAM" id="SSF69318">
    <property type="entry name" value="Integrin alpha N-terminal domain"/>
    <property type="match status" value="1"/>
</dbReference>
<sequence length="512" mass="57829">MIPLAFGDFNADKLTDVFVTDSEERSKIAILFAIPQTLASSPSSPYFDVKKLRDKKGCATSTEESFKELLWEISMGMDVLMSIDEARSNGWNFTVFSDIHPLVMDENEDYYSPTWKPLSEDPSLKIHFRSPHSNAYVDLNNDGNADLFLTTKSGFEIWLRDKSGAFKKEREIPMDNYQYVGQASFADFNLDGSLDIIVPVCYDKECLNGTILMGPLSKLTRIGKTTLSPALQQEDFGQWKLDIISEEEDVPYFELTARVGDVNLDGYPDPKPNLLGAIDKNIDDNKKRSFIFRPEYTRGANDTIMAAFFDFFEDGSLDLFTVSRKAKDLEFGAFTNMTQNSVKPPCSSYDCKGEPVPYGTSFSGQSVCYKSHRPDNDQSVIFVESCSSQLTQTAHNALQLPYTIFGLGLSPNFIDYMSVSVTNSTLGSQNHTWPQIIPNSQLYVIPYPPNEPYEWLLKLYVTPSRSITLTGLALVGTCGLVALIIGILHWRDRRADYKERREESHRFHFDAM</sequence>
<keyword evidence="5" id="KW-1133">Transmembrane helix</keyword>